<dbReference type="AlphaFoldDB" id="A0A212JMV7"/>
<dbReference type="EMBL" id="FLUO01000001">
    <property type="protein sequence ID" value="SBW00750.1"/>
    <property type="molecule type" value="Genomic_DNA"/>
</dbReference>
<evidence type="ECO:0000256" key="1">
    <source>
        <dbReference type="SAM" id="MobiDB-lite"/>
    </source>
</evidence>
<gene>
    <name evidence="2" type="ORF">KL86APRO_11335</name>
</gene>
<sequence length="105" mass="11836">MSECLEGSKPTYPNVRLAHRSFSGRGSARPLTRVRAVNDNRREPSWWGDIDPAGFIASLMIERAFRKKTANDQALRPISFPEVPQHGGNVTSLPGAWRYAKRTDR</sequence>
<name>A0A212JMV7_9PROT</name>
<protein>
    <submittedName>
        <fullName evidence="2">Uncharacterized protein</fullName>
    </submittedName>
</protein>
<organism evidence="2">
    <name type="scientific">uncultured Alphaproteobacteria bacterium</name>
    <dbReference type="NCBI Taxonomy" id="91750"/>
    <lineage>
        <taxon>Bacteria</taxon>
        <taxon>Pseudomonadati</taxon>
        <taxon>Pseudomonadota</taxon>
        <taxon>Alphaproteobacteria</taxon>
        <taxon>environmental samples</taxon>
    </lineage>
</organism>
<reference evidence="2" key="1">
    <citation type="submission" date="2016-04" db="EMBL/GenBank/DDBJ databases">
        <authorList>
            <person name="Evans L.H."/>
            <person name="Alamgir A."/>
            <person name="Owens N."/>
            <person name="Weber N.D."/>
            <person name="Virtaneva K."/>
            <person name="Barbian K."/>
            <person name="Babar A."/>
            <person name="Rosenke K."/>
        </authorList>
    </citation>
    <scope>NUCLEOTIDE SEQUENCE</scope>
    <source>
        <strain evidence="2">86</strain>
    </source>
</reference>
<accession>A0A212JMV7</accession>
<evidence type="ECO:0000313" key="2">
    <source>
        <dbReference type="EMBL" id="SBW00750.1"/>
    </source>
</evidence>
<proteinExistence type="predicted"/>
<feature type="region of interest" description="Disordered" evidence="1">
    <location>
        <begin position="78"/>
        <end position="105"/>
    </location>
</feature>